<evidence type="ECO:0000313" key="2">
    <source>
        <dbReference type="EMBL" id="GAG45313.1"/>
    </source>
</evidence>
<name>X0Y990_9ZZZZ</name>
<proteinExistence type="predicted"/>
<dbReference type="EMBL" id="BARS01058083">
    <property type="protein sequence ID" value="GAG45313.1"/>
    <property type="molecule type" value="Genomic_DNA"/>
</dbReference>
<gene>
    <name evidence="2" type="ORF">S01H1_84881</name>
</gene>
<sequence length="115" mass="13402">KNIQRENKHKFFGKSCDTLIYANGNAYKYKANEDPSFDFAASVLSTVEYVHNISFKKFVMISTISVYNDTSSKNTTKESSKIDKEKLDNYGYHKLLAERYVQHYCKNYLIFRLSG</sequence>
<feature type="non-terminal residue" evidence="2">
    <location>
        <position position="1"/>
    </location>
</feature>
<dbReference type="InterPro" id="IPR001509">
    <property type="entry name" value="Epimerase_deHydtase"/>
</dbReference>
<dbReference type="AlphaFoldDB" id="X0Y990"/>
<comment type="caution">
    <text evidence="2">The sequence shown here is derived from an EMBL/GenBank/DDBJ whole genome shotgun (WGS) entry which is preliminary data.</text>
</comment>
<organism evidence="2">
    <name type="scientific">marine sediment metagenome</name>
    <dbReference type="NCBI Taxonomy" id="412755"/>
    <lineage>
        <taxon>unclassified sequences</taxon>
        <taxon>metagenomes</taxon>
        <taxon>ecological metagenomes</taxon>
    </lineage>
</organism>
<feature type="non-terminal residue" evidence="2">
    <location>
        <position position="115"/>
    </location>
</feature>
<reference evidence="2" key="1">
    <citation type="journal article" date="2014" name="Front. Microbiol.">
        <title>High frequency of phylogenetically diverse reductive dehalogenase-homologous genes in deep subseafloor sedimentary metagenomes.</title>
        <authorList>
            <person name="Kawai M."/>
            <person name="Futagami T."/>
            <person name="Toyoda A."/>
            <person name="Takaki Y."/>
            <person name="Nishi S."/>
            <person name="Hori S."/>
            <person name="Arai W."/>
            <person name="Tsubouchi T."/>
            <person name="Morono Y."/>
            <person name="Uchiyama I."/>
            <person name="Ito T."/>
            <person name="Fujiyama A."/>
            <person name="Inagaki F."/>
            <person name="Takami H."/>
        </authorList>
    </citation>
    <scope>NUCLEOTIDE SEQUENCE</scope>
    <source>
        <strain evidence="2">Expedition CK06-06</strain>
    </source>
</reference>
<feature type="domain" description="NAD-dependent epimerase/dehydratase" evidence="1">
    <location>
        <begin position="6"/>
        <end position="108"/>
    </location>
</feature>
<dbReference type="Pfam" id="PF01370">
    <property type="entry name" value="Epimerase"/>
    <property type="match status" value="1"/>
</dbReference>
<dbReference type="InterPro" id="IPR036291">
    <property type="entry name" value="NAD(P)-bd_dom_sf"/>
</dbReference>
<accession>X0Y990</accession>
<evidence type="ECO:0000259" key="1">
    <source>
        <dbReference type="Pfam" id="PF01370"/>
    </source>
</evidence>
<protein>
    <recommendedName>
        <fullName evidence="1">NAD-dependent epimerase/dehydratase domain-containing protein</fullName>
    </recommendedName>
</protein>
<dbReference type="Gene3D" id="3.40.50.720">
    <property type="entry name" value="NAD(P)-binding Rossmann-like Domain"/>
    <property type="match status" value="1"/>
</dbReference>
<dbReference type="SUPFAM" id="SSF51735">
    <property type="entry name" value="NAD(P)-binding Rossmann-fold domains"/>
    <property type="match status" value="1"/>
</dbReference>